<evidence type="ECO:0000259" key="3">
    <source>
        <dbReference type="Pfam" id="PF03364"/>
    </source>
</evidence>
<feature type="region of interest" description="Disordered" evidence="2">
    <location>
        <begin position="143"/>
        <end position="166"/>
    </location>
</feature>
<organism evidence="4 5">
    <name type="scientific">Abditibacterium utsteinense</name>
    <dbReference type="NCBI Taxonomy" id="1960156"/>
    <lineage>
        <taxon>Bacteria</taxon>
        <taxon>Pseudomonadati</taxon>
        <taxon>Abditibacteriota</taxon>
        <taxon>Abditibacteriia</taxon>
        <taxon>Abditibacteriales</taxon>
        <taxon>Abditibacteriaceae</taxon>
        <taxon>Abditibacterium</taxon>
    </lineage>
</organism>
<dbReference type="Gene3D" id="3.30.530.20">
    <property type="match status" value="1"/>
</dbReference>
<evidence type="ECO:0000313" key="5">
    <source>
        <dbReference type="Proteomes" id="UP000237684"/>
    </source>
</evidence>
<dbReference type="OrthoDB" id="9798838at2"/>
<dbReference type="InterPro" id="IPR023393">
    <property type="entry name" value="START-like_dom_sf"/>
</dbReference>
<evidence type="ECO:0000256" key="1">
    <source>
        <dbReference type="ARBA" id="ARBA00008918"/>
    </source>
</evidence>
<dbReference type="PANTHER" id="PTHR33824">
    <property type="entry name" value="POLYKETIDE CYCLASE/DEHYDRASE AND LIPID TRANSPORT SUPERFAMILY PROTEIN"/>
    <property type="match status" value="1"/>
</dbReference>
<gene>
    <name evidence="4" type="ORF">B1R32_11421</name>
</gene>
<dbReference type="InterPro" id="IPR005031">
    <property type="entry name" value="COQ10_START"/>
</dbReference>
<dbReference type="InterPro" id="IPR047137">
    <property type="entry name" value="ORF3"/>
</dbReference>
<reference evidence="4 5" key="1">
    <citation type="journal article" date="2018" name="Syst. Appl. Microbiol.">
        <title>Abditibacterium utsteinense sp. nov., the first cultivated member of candidate phylum FBP, isolated from ice-free Antarctic soil samples.</title>
        <authorList>
            <person name="Tahon G."/>
            <person name="Tytgat B."/>
            <person name="Lebbe L."/>
            <person name="Carlier A."/>
            <person name="Willems A."/>
        </authorList>
    </citation>
    <scope>NUCLEOTIDE SEQUENCE [LARGE SCALE GENOMIC DNA]</scope>
    <source>
        <strain evidence="4 5">LMG 29911</strain>
    </source>
</reference>
<sequence>MANVTKEIIVNAPVSQVFAFWKNFENFPRFMENIESIHVVGPEMTHWKMKGPLGMSVEWDAKTLYMEENKKISWQSTEGTIETHGSVVFESIEEDRTRITVGIEYKPPGGAIGEAVAKLFNNPDNQLEEDLMRFKKVVQEGKDEFASGATPASGGNDADHTAAASA</sequence>
<accession>A0A2S8SQY7</accession>
<comment type="similarity">
    <text evidence="1">Belongs to the ribosome association toxin RatA family.</text>
</comment>
<comment type="caution">
    <text evidence="4">The sequence shown here is derived from an EMBL/GenBank/DDBJ whole genome shotgun (WGS) entry which is preliminary data.</text>
</comment>
<dbReference type="RefSeq" id="WP_106380611.1">
    <property type="nucleotide sequence ID" value="NZ_NIGF01000014.1"/>
</dbReference>
<dbReference type="CDD" id="cd07817">
    <property type="entry name" value="SRPBCC_8"/>
    <property type="match status" value="1"/>
</dbReference>
<evidence type="ECO:0000313" key="4">
    <source>
        <dbReference type="EMBL" id="PQV63196.1"/>
    </source>
</evidence>
<dbReference type="EMBL" id="NIGF01000014">
    <property type="protein sequence ID" value="PQV63196.1"/>
    <property type="molecule type" value="Genomic_DNA"/>
</dbReference>
<feature type="domain" description="Coenzyme Q-binding protein COQ10 START" evidence="3">
    <location>
        <begin position="10"/>
        <end position="131"/>
    </location>
</feature>
<keyword evidence="5" id="KW-1185">Reference proteome</keyword>
<dbReference type="SUPFAM" id="SSF55961">
    <property type="entry name" value="Bet v1-like"/>
    <property type="match status" value="1"/>
</dbReference>
<dbReference type="Proteomes" id="UP000237684">
    <property type="component" value="Unassembled WGS sequence"/>
</dbReference>
<evidence type="ECO:0000256" key="2">
    <source>
        <dbReference type="SAM" id="MobiDB-lite"/>
    </source>
</evidence>
<dbReference type="AlphaFoldDB" id="A0A2S8SQY7"/>
<dbReference type="Pfam" id="PF03364">
    <property type="entry name" value="Polyketide_cyc"/>
    <property type="match status" value="1"/>
</dbReference>
<dbReference type="PANTHER" id="PTHR33824:SF7">
    <property type="entry name" value="POLYKETIDE CYCLASE_DEHYDRASE AND LIPID TRANSPORT SUPERFAMILY PROTEIN"/>
    <property type="match status" value="1"/>
</dbReference>
<name>A0A2S8SQY7_9BACT</name>
<proteinExistence type="inferred from homology"/>
<dbReference type="InParanoid" id="A0A2S8SQY7"/>
<protein>
    <submittedName>
        <fullName evidence="4">Polyketide cyclase / dehydrase and lipid transport</fullName>
    </submittedName>
</protein>